<dbReference type="EMBL" id="JMCC02000229">
    <property type="protein sequence ID" value="KIG11586.1"/>
    <property type="molecule type" value="Genomic_DNA"/>
</dbReference>
<evidence type="ECO:0000313" key="1">
    <source>
        <dbReference type="EMBL" id="KIG11586.1"/>
    </source>
</evidence>
<accession>A0A0C2CK27</accession>
<comment type="caution">
    <text evidence="1">The sequence shown here is derived from an EMBL/GenBank/DDBJ whole genome shotgun (WGS) entry which is preliminary data.</text>
</comment>
<organism evidence="1 2">
    <name type="scientific">Enhygromyxa salina</name>
    <dbReference type="NCBI Taxonomy" id="215803"/>
    <lineage>
        <taxon>Bacteria</taxon>
        <taxon>Pseudomonadati</taxon>
        <taxon>Myxococcota</taxon>
        <taxon>Polyangia</taxon>
        <taxon>Nannocystales</taxon>
        <taxon>Nannocystaceae</taxon>
        <taxon>Enhygromyxa</taxon>
    </lineage>
</organism>
<name>A0A0C2CK27_9BACT</name>
<dbReference type="PROSITE" id="PS51257">
    <property type="entry name" value="PROKAR_LIPOPROTEIN"/>
    <property type="match status" value="1"/>
</dbReference>
<gene>
    <name evidence="1" type="ORF">DB30_03139</name>
</gene>
<proteinExistence type="predicted"/>
<reference evidence="1 2" key="1">
    <citation type="submission" date="2014-12" db="EMBL/GenBank/DDBJ databases">
        <title>Genome assembly of Enhygromyxa salina DSM 15201.</title>
        <authorList>
            <person name="Sharma G."/>
            <person name="Subramanian S."/>
        </authorList>
    </citation>
    <scope>NUCLEOTIDE SEQUENCE [LARGE SCALE GENOMIC DNA]</scope>
    <source>
        <strain evidence="1 2">DSM 15201</strain>
    </source>
</reference>
<sequence length="38" mass="4027">MTGEGCKFLPKEQILLCQTILACGDVWALDNGKAACGK</sequence>
<evidence type="ECO:0000313" key="2">
    <source>
        <dbReference type="Proteomes" id="UP000031599"/>
    </source>
</evidence>
<dbReference type="AlphaFoldDB" id="A0A0C2CK27"/>
<protein>
    <submittedName>
        <fullName evidence="1">Uncharacterized protein</fullName>
    </submittedName>
</protein>
<dbReference type="Proteomes" id="UP000031599">
    <property type="component" value="Unassembled WGS sequence"/>
</dbReference>